<dbReference type="AlphaFoldDB" id="A0A8H3QD99"/>
<evidence type="ECO:0000313" key="1">
    <source>
        <dbReference type="EMBL" id="GES76445.1"/>
    </source>
</evidence>
<dbReference type="Proteomes" id="UP000615446">
    <property type="component" value="Unassembled WGS sequence"/>
</dbReference>
<name>A0A8H3QD99_9GLOM</name>
<comment type="caution">
    <text evidence="1">The sequence shown here is derived from an EMBL/GenBank/DDBJ whole genome shotgun (WGS) entry which is preliminary data.</text>
</comment>
<organism evidence="1 2">
    <name type="scientific">Rhizophagus clarus</name>
    <dbReference type="NCBI Taxonomy" id="94130"/>
    <lineage>
        <taxon>Eukaryota</taxon>
        <taxon>Fungi</taxon>
        <taxon>Fungi incertae sedis</taxon>
        <taxon>Mucoromycota</taxon>
        <taxon>Glomeromycotina</taxon>
        <taxon>Glomeromycetes</taxon>
        <taxon>Glomerales</taxon>
        <taxon>Glomeraceae</taxon>
        <taxon>Rhizophagus</taxon>
    </lineage>
</organism>
<gene>
    <name evidence="1" type="ORF">RCL2_000385000</name>
</gene>
<sequence length="67" mass="7824">MMINNGNDDYIATKTSNDVKKSFQVNFCLRKPKCFPICHLINHRKRNRTPKKRFSLMAIKKDGNSPL</sequence>
<reference evidence="1" key="1">
    <citation type="submission" date="2019-10" db="EMBL/GenBank/DDBJ databases">
        <title>Conservation and host-specific expression of non-tandemly repeated heterogenous ribosome RNA gene in arbuscular mycorrhizal fungi.</title>
        <authorList>
            <person name="Maeda T."/>
            <person name="Kobayashi Y."/>
            <person name="Nakagawa T."/>
            <person name="Ezawa T."/>
            <person name="Yamaguchi K."/>
            <person name="Bino T."/>
            <person name="Nishimoto Y."/>
            <person name="Shigenobu S."/>
            <person name="Kawaguchi M."/>
        </authorList>
    </citation>
    <scope>NUCLEOTIDE SEQUENCE</scope>
    <source>
        <strain evidence="1">HR1</strain>
    </source>
</reference>
<dbReference type="EMBL" id="BLAL01000020">
    <property type="protein sequence ID" value="GES76445.1"/>
    <property type="molecule type" value="Genomic_DNA"/>
</dbReference>
<evidence type="ECO:0000313" key="2">
    <source>
        <dbReference type="Proteomes" id="UP000615446"/>
    </source>
</evidence>
<accession>A0A8H3QD99</accession>
<proteinExistence type="predicted"/>
<protein>
    <submittedName>
        <fullName evidence="1">Uncharacterized protein</fullName>
    </submittedName>
</protein>